<keyword evidence="3" id="KW-1185">Reference proteome</keyword>
<protein>
    <submittedName>
        <fullName evidence="2">Methyltransferase domain-containing protein</fullName>
    </submittedName>
</protein>
<evidence type="ECO:0000313" key="2">
    <source>
        <dbReference type="EMBL" id="SDN16980.1"/>
    </source>
</evidence>
<proteinExistence type="predicted"/>
<dbReference type="eggNOG" id="COG2226">
    <property type="taxonomic scope" value="Bacteria"/>
</dbReference>
<dbReference type="EMBL" id="LT629701">
    <property type="protein sequence ID" value="SDN16980.1"/>
    <property type="molecule type" value="Genomic_DNA"/>
</dbReference>
<organism evidence="2 3">
    <name type="scientific">Allokutzneria albata</name>
    <name type="common">Kibdelosporangium albatum</name>
    <dbReference type="NCBI Taxonomy" id="211114"/>
    <lineage>
        <taxon>Bacteria</taxon>
        <taxon>Bacillati</taxon>
        <taxon>Actinomycetota</taxon>
        <taxon>Actinomycetes</taxon>
        <taxon>Pseudonocardiales</taxon>
        <taxon>Pseudonocardiaceae</taxon>
        <taxon>Allokutzneria</taxon>
    </lineage>
</organism>
<accession>A0A1G9Z6R4</accession>
<keyword evidence="2" id="KW-0489">Methyltransferase</keyword>
<sequence>MTMPDYEVEAAEYDSTRGGEPRARAAAAAIERLLPPGPVLDVAVGTGIVAAAMTRPVIGVDLSAAMLGHAVRRLPGRVARADARRLPARSDSVASVTAIWLLHLMPDSEAVVREVARVLRPGGVLVCTVDKRAAHRLAEGNPAMPGARDERARVEALGARYGLAVCGEGSFVGHGQEHEPVFPLLALAKG</sequence>
<dbReference type="STRING" id="211114.SAMN04489726_5303"/>
<dbReference type="PANTHER" id="PTHR43591">
    <property type="entry name" value="METHYLTRANSFERASE"/>
    <property type="match status" value="1"/>
</dbReference>
<reference evidence="2 3" key="1">
    <citation type="submission" date="2016-10" db="EMBL/GenBank/DDBJ databases">
        <authorList>
            <person name="de Groot N.N."/>
        </authorList>
    </citation>
    <scope>NUCLEOTIDE SEQUENCE [LARGE SCALE GENOMIC DNA]</scope>
    <source>
        <strain evidence="2 3">DSM 44149</strain>
    </source>
</reference>
<evidence type="ECO:0000259" key="1">
    <source>
        <dbReference type="Pfam" id="PF08241"/>
    </source>
</evidence>
<dbReference type="CDD" id="cd02440">
    <property type="entry name" value="AdoMet_MTases"/>
    <property type="match status" value="1"/>
</dbReference>
<gene>
    <name evidence="2" type="ORF">SAMN04489726_5303</name>
</gene>
<dbReference type="InterPro" id="IPR029063">
    <property type="entry name" value="SAM-dependent_MTases_sf"/>
</dbReference>
<evidence type="ECO:0000313" key="3">
    <source>
        <dbReference type="Proteomes" id="UP000183376"/>
    </source>
</evidence>
<dbReference type="GO" id="GO:0008757">
    <property type="term" value="F:S-adenosylmethionine-dependent methyltransferase activity"/>
    <property type="evidence" value="ECO:0007669"/>
    <property type="project" value="InterPro"/>
</dbReference>
<dbReference type="InterPro" id="IPR013216">
    <property type="entry name" value="Methyltransf_11"/>
</dbReference>
<keyword evidence="2" id="KW-0808">Transferase</keyword>
<dbReference type="Pfam" id="PF08241">
    <property type="entry name" value="Methyltransf_11"/>
    <property type="match status" value="1"/>
</dbReference>
<feature type="domain" description="Methyltransferase type 11" evidence="1">
    <location>
        <begin position="40"/>
        <end position="127"/>
    </location>
</feature>
<dbReference type="GO" id="GO:0032259">
    <property type="term" value="P:methylation"/>
    <property type="evidence" value="ECO:0007669"/>
    <property type="project" value="UniProtKB-KW"/>
</dbReference>
<dbReference type="PANTHER" id="PTHR43591:SF24">
    <property type="entry name" value="2-METHOXY-6-POLYPRENYL-1,4-BENZOQUINOL METHYLASE, MITOCHONDRIAL"/>
    <property type="match status" value="1"/>
</dbReference>
<dbReference type="Gene3D" id="3.40.50.150">
    <property type="entry name" value="Vaccinia Virus protein VP39"/>
    <property type="match status" value="1"/>
</dbReference>
<dbReference type="Proteomes" id="UP000183376">
    <property type="component" value="Chromosome I"/>
</dbReference>
<name>A0A1G9Z6R4_ALLAB</name>
<dbReference type="SUPFAM" id="SSF53335">
    <property type="entry name" value="S-adenosyl-L-methionine-dependent methyltransferases"/>
    <property type="match status" value="1"/>
</dbReference>
<dbReference type="AlphaFoldDB" id="A0A1G9Z6R4"/>